<keyword evidence="3" id="KW-1185">Reference proteome</keyword>
<sequence length="1126" mass="125271">LHPLSPCTLVQMPPGRLLLTVIWDGPFVYLHLGATTRDVVHYIRERERSCWRRWYLLVWRPVSVQVPDCNAAERICSDKATDFIGAAQVRARKMADASTGQDTAYLSDLLQCSTVPLENLAELEIALLSLFNSEHDMRSLDHVVVTCEHAIERYPEHDPRKFDHLYHLGRAFYKKGLHDDVIHALESAVDVASDLTTSTVTCFDLLGSELAIRFWESQDVKDLDRSIWALDMAIGCTLEGESSQGIYHGLLSGLLEERWQLFKDIDDLERMVACSETEVTLNPTDPEILLSHGIRVRLAFQHHHTLSLIDLSIWTIQKALLYIPKTSAAHARALCHLGYSYYLRFVYLENPSDGLSCVSYLDEAETMQKLDMQLLFTRAHAITSVGHHLSDVQYISKATSIWETLLNQELVQGSKRFEALLHLAQAKLYLYSETRKAGVTLELEQAIQAAKDAVDAAAPLGSSAQARAYGLLGDLLAIQLINKSPPSDSSLDCPEPVSEPVAAQAECFLSVTKRMVSLTPEGSDWYFMALLEHAGAMHLRGLYSSSNEDRREFMLESMLMSRQLVFKAGDKSPEVRTKALRMWTIIAYDLKDWESSMEAYHTLLSNFEDLVWLGFSTTQQMQLLLQQDEGLWITHLSSRSAHAAVCKGSIATALEWLDQCRSIAWQKILNLRVSSALLEHVAPDLASKLQTVAQTLQDSAFEDSALELGDIAGEAGRQRRHRSAEDWKHLVNEVRSLPGFESFLRPKTADQLSSLDFDGYVVVLNLSRYPEDGCDAFILRGGTADIRLCQLDPTRMNSEIATSLYKKLVRAMVRSGLSRGDESRASKPYGGQTSSEIMADLLSVLWNSLVKPILDFIRLEPHNEGSTPPRLWWCPNSALAHLPLHAAGLYDTSDRGTKIYEYVASSYTPTLSILADKLDCQHPAEFKGLLAVSQPSGDPPIPKTVEEVESVVAIARHHDPAMEILRLNDVDATAERILTGMATHSWIHLACHASQNLTNPLDSAFSLSDRSLKLSEIAAHAHPHADFAFLSACQTATGDMKVTDEAVHLAAGMLVVGFRSVVATMWSVRDSDAPIVAEAFYQKLFSGGKANTGTSGIALHHATIALRERIGVEDFMSWVPFVHFGA</sequence>
<organism evidence="2 3">
    <name type="scientific">Marasmius crinis-equi</name>
    <dbReference type="NCBI Taxonomy" id="585013"/>
    <lineage>
        <taxon>Eukaryota</taxon>
        <taxon>Fungi</taxon>
        <taxon>Dikarya</taxon>
        <taxon>Basidiomycota</taxon>
        <taxon>Agaricomycotina</taxon>
        <taxon>Agaricomycetes</taxon>
        <taxon>Agaricomycetidae</taxon>
        <taxon>Agaricales</taxon>
        <taxon>Marasmiineae</taxon>
        <taxon>Marasmiaceae</taxon>
        <taxon>Marasmius</taxon>
    </lineage>
</organism>
<dbReference type="SUPFAM" id="SSF48452">
    <property type="entry name" value="TPR-like"/>
    <property type="match status" value="1"/>
</dbReference>
<name>A0ABR3EN65_9AGAR</name>
<comment type="caution">
    <text evidence="2">The sequence shown here is derived from an EMBL/GenBank/DDBJ whole genome shotgun (WGS) entry which is preliminary data.</text>
</comment>
<dbReference type="Pfam" id="PF12770">
    <property type="entry name" value="CHAT"/>
    <property type="match status" value="1"/>
</dbReference>
<dbReference type="EMBL" id="JBAHYK010002894">
    <property type="protein sequence ID" value="KAL0564265.1"/>
    <property type="molecule type" value="Genomic_DNA"/>
</dbReference>
<protein>
    <recommendedName>
        <fullName evidence="1">CHAT domain-containing protein</fullName>
    </recommendedName>
</protein>
<dbReference type="Gene3D" id="1.25.40.10">
    <property type="entry name" value="Tetratricopeptide repeat domain"/>
    <property type="match status" value="1"/>
</dbReference>
<dbReference type="Proteomes" id="UP001465976">
    <property type="component" value="Unassembled WGS sequence"/>
</dbReference>
<evidence type="ECO:0000313" key="3">
    <source>
        <dbReference type="Proteomes" id="UP001465976"/>
    </source>
</evidence>
<proteinExistence type="predicted"/>
<gene>
    <name evidence="2" type="ORF">V5O48_017785</name>
</gene>
<feature type="non-terminal residue" evidence="2">
    <location>
        <position position="1"/>
    </location>
</feature>
<dbReference type="InterPro" id="IPR024983">
    <property type="entry name" value="CHAT_dom"/>
</dbReference>
<accession>A0ABR3EN65</accession>
<evidence type="ECO:0000313" key="2">
    <source>
        <dbReference type="EMBL" id="KAL0564265.1"/>
    </source>
</evidence>
<reference evidence="2 3" key="1">
    <citation type="submission" date="2024-02" db="EMBL/GenBank/DDBJ databases">
        <title>A draft genome for the cacao thread blight pathogen Marasmius crinis-equi.</title>
        <authorList>
            <person name="Cohen S.P."/>
            <person name="Baruah I.K."/>
            <person name="Amoako-Attah I."/>
            <person name="Bukari Y."/>
            <person name="Meinhardt L.W."/>
            <person name="Bailey B.A."/>
        </authorList>
    </citation>
    <scope>NUCLEOTIDE SEQUENCE [LARGE SCALE GENOMIC DNA]</scope>
    <source>
        <strain evidence="2 3">GH-76</strain>
    </source>
</reference>
<feature type="domain" description="CHAT" evidence="1">
    <location>
        <begin position="841"/>
        <end position="1125"/>
    </location>
</feature>
<dbReference type="InterPro" id="IPR011990">
    <property type="entry name" value="TPR-like_helical_dom_sf"/>
</dbReference>
<evidence type="ECO:0000259" key="1">
    <source>
        <dbReference type="Pfam" id="PF12770"/>
    </source>
</evidence>